<proteinExistence type="predicted"/>
<evidence type="ECO:0000256" key="1">
    <source>
        <dbReference type="SAM" id="Phobius"/>
    </source>
</evidence>
<evidence type="ECO:0000313" key="2">
    <source>
        <dbReference type="EMBL" id="PQQ66115.1"/>
    </source>
</evidence>
<keyword evidence="1" id="KW-0472">Membrane</keyword>
<dbReference type="RefSeq" id="WP_105367699.1">
    <property type="nucleotide sequence ID" value="NZ_NEMB01000003.1"/>
</dbReference>
<evidence type="ECO:0008006" key="4">
    <source>
        <dbReference type="Google" id="ProtNLM"/>
    </source>
</evidence>
<sequence>MTGTLVLNNSSFVELTNADMMLVDGGFTAEQWIMGTCVVVGAVVGTVAGAGVCSVIGVKAGSVAGIAICSAMGIASGYGASKVGEKIIN</sequence>
<keyword evidence="1" id="KW-0812">Transmembrane</keyword>
<gene>
    <name evidence="2" type="ORF">B9R14_04615</name>
</gene>
<dbReference type="AlphaFoldDB" id="A0A2S8R8L3"/>
<feature type="transmembrane region" description="Helical" evidence="1">
    <location>
        <begin position="63"/>
        <end position="81"/>
    </location>
</feature>
<accession>A0A2S8R8L3</accession>
<keyword evidence="1" id="KW-1133">Transmembrane helix</keyword>
<name>A0A2S8R8L3_9FIRM</name>
<evidence type="ECO:0000313" key="3">
    <source>
        <dbReference type="Proteomes" id="UP000239720"/>
    </source>
</evidence>
<reference evidence="2 3" key="1">
    <citation type="journal article" date="2018" name="Syst. Appl. Microbiol.">
        <title>Characterization and high-quality draft genome sequence of Herbivorax saccincola A7, an anaerobic, alkaliphilic, thermophilic, cellulolytic, and xylanolytic bacterium.</title>
        <authorList>
            <person name="Aikawa S."/>
            <person name="Baramee S."/>
            <person name="Sermsathanaswadi J."/>
            <person name="Thianheng P."/>
            <person name="Tachaapaikoon C."/>
            <person name="Shikata A."/>
            <person name="Waeonukul R."/>
            <person name="Pason P."/>
            <person name="Ratanakhanokchai K."/>
            <person name="Kosugi A."/>
        </authorList>
    </citation>
    <scope>NUCLEOTIDE SEQUENCE [LARGE SCALE GENOMIC DNA]</scope>
    <source>
        <strain evidence="2 3">A7</strain>
    </source>
</reference>
<dbReference type="EMBL" id="NEMB01000003">
    <property type="protein sequence ID" value="PQQ66115.1"/>
    <property type="molecule type" value="Genomic_DNA"/>
</dbReference>
<comment type="caution">
    <text evidence="2">The sequence shown here is derived from an EMBL/GenBank/DDBJ whole genome shotgun (WGS) entry which is preliminary data.</text>
</comment>
<protein>
    <recommendedName>
        <fullName evidence="4">Bacteriocin class II with double-glycine leader peptide</fullName>
    </recommendedName>
</protein>
<feature type="transmembrane region" description="Helical" evidence="1">
    <location>
        <begin position="32"/>
        <end position="56"/>
    </location>
</feature>
<dbReference type="Proteomes" id="UP000239720">
    <property type="component" value="Unassembled WGS sequence"/>
</dbReference>
<organism evidence="2 3">
    <name type="scientific">Acetivibrio saccincola</name>
    <dbReference type="NCBI Taxonomy" id="1677857"/>
    <lineage>
        <taxon>Bacteria</taxon>
        <taxon>Bacillati</taxon>
        <taxon>Bacillota</taxon>
        <taxon>Clostridia</taxon>
        <taxon>Eubacteriales</taxon>
        <taxon>Oscillospiraceae</taxon>
        <taxon>Acetivibrio</taxon>
    </lineage>
</organism>